<comment type="caution">
    <text evidence="5">The sequence shown here is derived from an EMBL/GenBank/DDBJ whole genome shotgun (WGS) entry which is preliminary data.</text>
</comment>
<accession>A0A819BXT0</accession>
<organism evidence="5 8">
    <name type="scientific">Adineta steineri</name>
    <dbReference type="NCBI Taxonomy" id="433720"/>
    <lineage>
        <taxon>Eukaryota</taxon>
        <taxon>Metazoa</taxon>
        <taxon>Spiralia</taxon>
        <taxon>Gnathifera</taxon>
        <taxon>Rotifera</taxon>
        <taxon>Eurotatoria</taxon>
        <taxon>Bdelloidea</taxon>
        <taxon>Adinetida</taxon>
        <taxon>Adinetidae</taxon>
        <taxon>Adineta</taxon>
    </lineage>
</organism>
<protein>
    <recommendedName>
        <fullName evidence="1">FAS1 domain-containing protein</fullName>
    </recommendedName>
</protein>
<evidence type="ECO:0000313" key="6">
    <source>
        <dbReference type="EMBL" id="CAF3855928.1"/>
    </source>
</evidence>
<dbReference type="EMBL" id="CAJNOG010000094">
    <property type="protein sequence ID" value="CAF0931377.1"/>
    <property type="molecule type" value="Genomic_DNA"/>
</dbReference>
<evidence type="ECO:0000313" key="7">
    <source>
        <dbReference type="EMBL" id="CAF3920799.1"/>
    </source>
</evidence>
<dbReference type="Gene3D" id="2.30.180.10">
    <property type="entry name" value="FAS1 domain"/>
    <property type="match status" value="2"/>
</dbReference>
<dbReference type="PROSITE" id="PS50213">
    <property type="entry name" value="FAS1"/>
    <property type="match status" value="2"/>
</dbReference>
<dbReference type="SMART" id="SM00554">
    <property type="entry name" value="FAS1"/>
    <property type="match status" value="2"/>
</dbReference>
<dbReference type="Proteomes" id="UP000663844">
    <property type="component" value="Unassembled WGS sequence"/>
</dbReference>
<evidence type="ECO:0000313" key="4">
    <source>
        <dbReference type="EMBL" id="CAF1465669.1"/>
    </source>
</evidence>
<dbReference type="PANTHER" id="PTHR10900:SF77">
    <property type="entry name" value="FI19380P1"/>
    <property type="match status" value="1"/>
</dbReference>
<dbReference type="SUPFAM" id="SSF82153">
    <property type="entry name" value="FAS1 domain"/>
    <property type="match status" value="2"/>
</dbReference>
<feature type="domain" description="FAS1" evidence="1">
    <location>
        <begin position="171"/>
        <end position="306"/>
    </location>
</feature>
<dbReference type="PANTHER" id="PTHR10900">
    <property type="entry name" value="PERIOSTIN-RELATED"/>
    <property type="match status" value="1"/>
</dbReference>
<dbReference type="AlphaFoldDB" id="A0A819BXT0"/>
<dbReference type="InterPro" id="IPR050904">
    <property type="entry name" value="Adhesion/Biosynth-related"/>
</dbReference>
<gene>
    <name evidence="4" type="ORF">IZO911_LOCUS43173</name>
    <name evidence="2" type="ORF">JYZ213_LOCUS12189</name>
    <name evidence="6" type="ORF">KXQ929_LOCUS20370</name>
    <name evidence="7" type="ORF">OKA104_LOCUS25257</name>
    <name evidence="5" type="ORF">OXD698_LOCUS18746</name>
    <name evidence="3" type="ORF">VCS650_LOCUS14216</name>
</gene>
<dbReference type="Proteomes" id="UP000663860">
    <property type="component" value="Unassembled WGS sequence"/>
</dbReference>
<dbReference type="InterPro" id="IPR000782">
    <property type="entry name" value="FAS1_domain"/>
</dbReference>
<dbReference type="Proteomes" id="UP000663891">
    <property type="component" value="Unassembled WGS sequence"/>
</dbReference>
<evidence type="ECO:0000313" key="8">
    <source>
        <dbReference type="Proteomes" id="UP000663844"/>
    </source>
</evidence>
<dbReference type="EMBL" id="CAJOAZ010001399">
    <property type="protein sequence ID" value="CAF3809509.1"/>
    <property type="molecule type" value="Genomic_DNA"/>
</dbReference>
<dbReference type="EMBL" id="CAJOAY010002101">
    <property type="protein sequence ID" value="CAF3920799.1"/>
    <property type="molecule type" value="Genomic_DNA"/>
</dbReference>
<evidence type="ECO:0000313" key="3">
    <source>
        <dbReference type="EMBL" id="CAF0991358.1"/>
    </source>
</evidence>
<dbReference type="Pfam" id="PF02469">
    <property type="entry name" value="Fasciclin"/>
    <property type="match status" value="2"/>
</dbReference>
<dbReference type="InterPro" id="IPR036378">
    <property type="entry name" value="FAS1_dom_sf"/>
</dbReference>
<dbReference type="Proteomes" id="UP000663868">
    <property type="component" value="Unassembled WGS sequence"/>
</dbReference>
<proteinExistence type="predicted"/>
<dbReference type="EMBL" id="CAJOBB010001428">
    <property type="protein sequence ID" value="CAF3855928.1"/>
    <property type="molecule type" value="Genomic_DNA"/>
</dbReference>
<dbReference type="EMBL" id="CAJNON010000118">
    <property type="protein sequence ID" value="CAF0991358.1"/>
    <property type="molecule type" value="Genomic_DNA"/>
</dbReference>
<dbReference type="Proteomes" id="UP000663881">
    <property type="component" value="Unassembled WGS sequence"/>
</dbReference>
<dbReference type="OrthoDB" id="286301at2759"/>
<dbReference type="GO" id="GO:0005615">
    <property type="term" value="C:extracellular space"/>
    <property type="evidence" value="ECO:0007669"/>
    <property type="project" value="TreeGrafter"/>
</dbReference>
<evidence type="ECO:0000259" key="1">
    <source>
        <dbReference type="PROSITE" id="PS50213"/>
    </source>
</evidence>
<dbReference type="EMBL" id="CAJNOE010002057">
    <property type="protein sequence ID" value="CAF1465669.1"/>
    <property type="molecule type" value="Genomic_DNA"/>
</dbReference>
<dbReference type="FunFam" id="2.30.180.10:FF:000014">
    <property type="entry name" value="Stabilin 1"/>
    <property type="match status" value="2"/>
</dbReference>
<evidence type="ECO:0000313" key="5">
    <source>
        <dbReference type="EMBL" id="CAF3809509.1"/>
    </source>
</evidence>
<reference evidence="5" key="1">
    <citation type="submission" date="2021-02" db="EMBL/GenBank/DDBJ databases">
        <authorList>
            <person name="Nowell W R."/>
        </authorList>
    </citation>
    <scope>NUCLEOTIDE SEQUENCE</scope>
</reference>
<feature type="domain" description="FAS1" evidence="1">
    <location>
        <begin position="30"/>
        <end position="165"/>
    </location>
</feature>
<sequence>MVFTIFLVLIAGFLLQASLIKIFVSFSAEVVDIYDTVVTGGSFTILGAAIRASNLVATLKIGDPLTVFAPTDAAFTKLPPQVYNALFLPENRKKLIKILEYHIVVGNLTAEAIVALNPPINIETLAGPDVAVTQNEGKLNVNNATVIAPDIFATNGIIHAIDTVLFPPQGLFDIVDSLINNGNFDILVEALQAATLDIILKSTGPYTLFAPTDTAFRKLPPKLLIDLLLPENIQNLTLVLKYHALVGNLTAAAIIALNPPVDIITFAILTVKITQDGRKLKVNNATVIVSDVLAANGVIHVIDTVLLPPQFYQNRQYDSVANKGRQFH</sequence>
<name>A0A819BXT0_9BILA</name>
<dbReference type="Proteomes" id="UP000663845">
    <property type="component" value="Unassembled WGS sequence"/>
</dbReference>
<evidence type="ECO:0000313" key="2">
    <source>
        <dbReference type="EMBL" id="CAF0931377.1"/>
    </source>
</evidence>